<keyword evidence="5 9" id="KW-0697">Rotamase</keyword>
<comment type="caution">
    <text evidence="12">The sequence shown here is derived from an EMBL/GenBank/DDBJ whole genome shotgun (WGS) entry which is preliminary data.</text>
</comment>
<evidence type="ECO:0000256" key="1">
    <source>
        <dbReference type="ARBA" id="ARBA00000971"/>
    </source>
</evidence>
<organism evidence="12 13">
    <name type="scientific">Desulfurispira natronophila</name>
    <dbReference type="NCBI Taxonomy" id="682562"/>
    <lineage>
        <taxon>Bacteria</taxon>
        <taxon>Pseudomonadati</taxon>
        <taxon>Chrysiogenota</taxon>
        <taxon>Chrysiogenia</taxon>
        <taxon>Chrysiogenales</taxon>
        <taxon>Chrysiogenaceae</taxon>
        <taxon>Desulfurispira</taxon>
    </lineage>
</organism>
<evidence type="ECO:0000259" key="11">
    <source>
        <dbReference type="PROSITE" id="PS50059"/>
    </source>
</evidence>
<comment type="catalytic activity">
    <reaction evidence="1 9 10">
        <text>[protein]-peptidylproline (omega=180) = [protein]-peptidylproline (omega=0)</text>
        <dbReference type="Rhea" id="RHEA:16237"/>
        <dbReference type="Rhea" id="RHEA-COMP:10747"/>
        <dbReference type="Rhea" id="RHEA-COMP:10748"/>
        <dbReference type="ChEBI" id="CHEBI:83833"/>
        <dbReference type="ChEBI" id="CHEBI:83834"/>
        <dbReference type="EC" id="5.2.1.8"/>
    </reaction>
</comment>
<protein>
    <recommendedName>
        <fullName evidence="10">Peptidyl-prolyl cis-trans isomerase</fullName>
        <ecNumber evidence="10">5.2.1.8</ecNumber>
    </recommendedName>
</protein>
<dbReference type="EC" id="5.2.1.8" evidence="10"/>
<dbReference type="PANTHER" id="PTHR47861">
    <property type="entry name" value="FKBP-TYPE PEPTIDYL-PROLYL CIS-TRANS ISOMERASE SLYD"/>
    <property type="match status" value="1"/>
</dbReference>
<dbReference type="EMBL" id="JACHID010000008">
    <property type="protein sequence ID" value="MBB5022118.1"/>
    <property type="molecule type" value="Genomic_DNA"/>
</dbReference>
<comment type="function">
    <text evidence="8">Also involved in hydrogenase metallocenter assembly, probably by participating in the nickel insertion step. This function in hydrogenase biosynthesis requires chaperone activity and the presence of the metal-binding domain, but not PPIase activity.</text>
</comment>
<evidence type="ECO:0000256" key="7">
    <source>
        <dbReference type="ARBA" id="ARBA00023235"/>
    </source>
</evidence>
<dbReference type="Pfam" id="PF00254">
    <property type="entry name" value="FKBP_C"/>
    <property type="match status" value="1"/>
</dbReference>
<reference evidence="12 13" key="1">
    <citation type="submission" date="2020-08" db="EMBL/GenBank/DDBJ databases">
        <title>Genomic Encyclopedia of Type Strains, Phase IV (KMG-IV): sequencing the most valuable type-strain genomes for metagenomic binning, comparative biology and taxonomic classification.</title>
        <authorList>
            <person name="Goeker M."/>
        </authorList>
    </citation>
    <scope>NUCLEOTIDE SEQUENCE [LARGE SCALE GENOMIC DNA]</scope>
    <source>
        <strain evidence="12 13">DSM 22071</strain>
    </source>
</reference>
<accession>A0A7W7Y4U6</accession>
<evidence type="ECO:0000256" key="10">
    <source>
        <dbReference type="RuleBase" id="RU003915"/>
    </source>
</evidence>
<dbReference type="AlphaFoldDB" id="A0A7W7Y4U6"/>
<proteinExistence type="inferred from homology"/>
<dbReference type="GO" id="GO:0003755">
    <property type="term" value="F:peptidyl-prolyl cis-trans isomerase activity"/>
    <property type="evidence" value="ECO:0007669"/>
    <property type="project" value="UniProtKB-UniRule"/>
</dbReference>
<dbReference type="InterPro" id="IPR001179">
    <property type="entry name" value="PPIase_FKBP_dom"/>
</dbReference>
<dbReference type="PROSITE" id="PS50059">
    <property type="entry name" value="FKBP_PPIASE"/>
    <property type="match status" value="1"/>
</dbReference>
<evidence type="ECO:0000256" key="8">
    <source>
        <dbReference type="ARBA" id="ARBA00037071"/>
    </source>
</evidence>
<sequence length="147" mass="16156">MSQVKSGDTVQVHYTGTLEDGTVFDSSYERDPLEFTIGANQIIPGVEEAVVGMAQGEKKTFDVPSDKAYGEHNEEMVYAMDRQQLPQEIEPQVGMTLQASFNNGQVADVLITSVDEETVTLDANHPLAGKTITFEMEIMGIDNSEHE</sequence>
<evidence type="ECO:0000313" key="13">
    <source>
        <dbReference type="Proteomes" id="UP000528322"/>
    </source>
</evidence>
<comment type="subcellular location">
    <subcellularLocation>
        <location evidence="2">Cytoplasm</location>
    </subcellularLocation>
</comment>
<feature type="domain" description="PPIase FKBP-type" evidence="11">
    <location>
        <begin position="7"/>
        <end position="105"/>
    </location>
</feature>
<dbReference type="Proteomes" id="UP000528322">
    <property type="component" value="Unassembled WGS sequence"/>
</dbReference>
<evidence type="ECO:0000256" key="6">
    <source>
        <dbReference type="ARBA" id="ARBA00023186"/>
    </source>
</evidence>
<gene>
    <name evidence="12" type="ORF">HNR37_001446</name>
</gene>
<comment type="similarity">
    <text evidence="3 10">Belongs to the FKBP-type PPIase family.</text>
</comment>
<dbReference type="InterPro" id="IPR046357">
    <property type="entry name" value="PPIase_dom_sf"/>
</dbReference>
<dbReference type="SUPFAM" id="SSF54534">
    <property type="entry name" value="FKBP-like"/>
    <property type="match status" value="1"/>
</dbReference>
<evidence type="ECO:0000256" key="4">
    <source>
        <dbReference type="ARBA" id="ARBA00022490"/>
    </source>
</evidence>
<evidence type="ECO:0000256" key="9">
    <source>
        <dbReference type="PROSITE-ProRule" id="PRU00277"/>
    </source>
</evidence>
<dbReference type="GO" id="GO:0005737">
    <property type="term" value="C:cytoplasm"/>
    <property type="evidence" value="ECO:0007669"/>
    <property type="project" value="UniProtKB-SubCell"/>
</dbReference>
<evidence type="ECO:0000256" key="3">
    <source>
        <dbReference type="ARBA" id="ARBA00006577"/>
    </source>
</evidence>
<dbReference type="GO" id="GO:0042026">
    <property type="term" value="P:protein refolding"/>
    <property type="evidence" value="ECO:0007669"/>
    <property type="project" value="UniProtKB-ARBA"/>
</dbReference>
<name>A0A7W7Y4U6_9BACT</name>
<keyword evidence="13" id="KW-1185">Reference proteome</keyword>
<dbReference type="PANTHER" id="PTHR47861:SF3">
    <property type="entry name" value="FKBP-TYPE PEPTIDYL-PROLYL CIS-TRANS ISOMERASE SLYD"/>
    <property type="match status" value="1"/>
</dbReference>
<keyword evidence="7 9" id="KW-0413">Isomerase</keyword>
<keyword evidence="4" id="KW-0963">Cytoplasm</keyword>
<keyword evidence="6" id="KW-0143">Chaperone</keyword>
<evidence type="ECO:0000256" key="2">
    <source>
        <dbReference type="ARBA" id="ARBA00004496"/>
    </source>
</evidence>
<dbReference type="RefSeq" id="WP_183732051.1">
    <property type="nucleotide sequence ID" value="NZ_JACHID010000008.1"/>
</dbReference>
<dbReference type="Gene3D" id="3.10.50.40">
    <property type="match status" value="1"/>
</dbReference>
<evidence type="ECO:0000256" key="5">
    <source>
        <dbReference type="ARBA" id="ARBA00023110"/>
    </source>
</evidence>
<evidence type="ECO:0000313" key="12">
    <source>
        <dbReference type="EMBL" id="MBB5022118.1"/>
    </source>
</evidence>